<keyword evidence="3" id="KW-0269">Exonuclease</keyword>
<evidence type="ECO:0000256" key="1">
    <source>
        <dbReference type="ARBA" id="ARBA00022722"/>
    </source>
</evidence>
<dbReference type="InterPro" id="IPR036866">
    <property type="entry name" value="RibonucZ/Hydroxyglut_hydro"/>
</dbReference>
<dbReference type="PANTHER" id="PTHR23240">
    <property type="entry name" value="DNA CROSS-LINK REPAIR PROTEIN PSO2/SNM1-RELATED"/>
    <property type="match status" value="1"/>
</dbReference>
<dbReference type="Proteomes" id="UP000699462">
    <property type="component" value="Unassembled WGS sequence"/>
</dbReference>
<organism evidence="4 5">
    <name type="scientific">Paragonimus westermani</name>
    <dbReference type="NCBI Taxonomy" id="34504"/>
    <lineage>
        <taxon>Eukaryota</taxon>
        <taxon>Metazoa</taxon>
        <taxon>Spiralia</taxon>
        <taxon>Lophotrochozoa</taxon>
        <taxon>Platyhelminthes</taxon>
        <taxon>Trematoda</taxon>
        <taxon>Digenea</taxon>
        <taxon>Plagiorchiida</taxon>
        <taxon>Troglotremata</taxon>
        <taxon>Troglotrematidae</taxon>
        <taxon>Paragonimus</taxon>
    </lineage>
</organism>
<dbReference type="PANTHER" id="PTHR23240:SF8">
    <property type="entry name" value="PROTEIN ARTEMIS"/>
    <property type="match status" value="1"/>
</dbReference>
<reference evidence="4 5" key="1">
    <citation type="submission" date="2019-07" db="EMBL/GenBank/DDBJ databases">
        <title>Annotation for the trematode Paragonimus westermani.</title>
        <authorList>
            <person name="Choi Y.-J."/>
        </authorList>
    </citation>
    <scope>NUCLEOTIDE SEQUENCE [LARGE SCALE GENOMIC DNA]</scope>
    <source>
        <strain evidence="4">180907_Pwestermani</strain>
    </source>
</reference>
<evidence type="ECO:0000256" key="2">
    <source>
        <dbReference type="ARBA" id="ARBA00022801"/>
    </source>
</evidence>
<sequence>MSEILPSEYPEIAFDHFLIRRHTYFLSHVHTGLDSVTWPCRIYCSQLTKCLLLAKRGYGFLNGYLLDSTMDVVLLQAGHCIGSTMFLIRGNAGTILYTGDFRLSVDGVRQFKTILPFGVDTIYLDTTFFHPSWRYIPNRETAAQTALSLINRWLKSLKLEGDLLGQCMVYLCLPAQFGYEYLLETIASHFGTKVYVEPELMQCYANLPDTLFRKCLCFDPRDAWLHVRRKRTHCASRRRATTRHVCERAFKSVAVDGSHPLPNVPINRVICSSLPKLAIIPTAIWFGEHYSRTYETVDFAFIPSHDLRDQTVRLFYGTHSSEHEITELVLSIRPKKAVACCTPPSDTLESVQSRLDALVAKSLDRPNTSLSTISSCQTGDSSELFGSIRMYPVLSLQISFCRFPTIFSLNYMS</sequence>
<dbReference type="GO" id="GO:0036297">
    <property type="term" value="P:interstrand cross-link repair"/>
    <property type="evidence" value="ECO:0007669"/>
    <property type="project" value="TreeGrafter"/>
</dbReference>
<evidence type="ECO:0008006" key="6">
    <source>
        <dbReference type="Google" id="ProtNLM"/>
    </source>
</evidence>
<dbReference type="GO" id="GO:0003684">
    <property type="term" value="F:damaged DNA binding"/>
    <property type="evidence" value="ECO:0007669"/>
    <property type="project" value="TreeGrafter"/>
</dbReference>
<dbReference type="Gene3D" id="3.60.15.10">
    <property type="entry name" value="Ribonuclease Z/Hydroxyacylglutathione hydrolase-like"/>
    <property type="match status" value="1"/>
</dbReference>
<keyword evidence="1" id="KW-0540">Nuclease</keyword>
<accession>A0A8T0DJJ3</accession>
<name>A0A8T0DJJ3_9TREM</name>
<dbReference type="AlphaFoldDB" id="A0A8T0DJJ3"/>
<dbReference type="SUPFAM" id="SSF56281">
    <property type="entry name" value="Metallo-hydrolase/oxidoreductase"/>
    <property type="match status" value="1"/>
</dbReference>
<keyword evidence="5" id="KW-1185">Reference proteome</keyword>
<evidence type="ECO:0000313" key="5">
    <source>
        <dbReference type="Proteomes" id="UP000699462"/>
    </source>
</evidence>
<protein>
    <recommendedName>
        <fullName evidence="6">DNA repair metallo-beta-lactamase domain-containing protein</fullName>
    </recommendedName>
</protein>
<proteinExistence type="predicted"/>
<dbReference type="GO" id="GO:0035312">
    <property type="term" value="F:5'-3' DNA exonuclease activity"/>
    <property type="evidence" value="ECO:0007669"/>
    <property type="project" value="TreeGrafter"/>
</dbReference>
<dbReference type="GO" id="GO:0006303">
    <property type="term" value="P:double-strand break repair via nonhomologous end joining"/>
    <property type="evidence" value="ECO:0007669"/>
    <property type="project" value="TreeGrafter"/>
</dbReference>
<gene>
    <name evidence="4" type="ORF">P879_09255</name>
</gene>
<keyword evidence="2" id="KW-0378">Hydrolase</keyword>
<evidence type="ECO:0000256" key="3">
    <source>
        <dbReference type="ARBA" id="ARBA00022839"/>
    </source>
</evidence>
<dbReference type="GO" id="GO:0000723">
    <property type="term" value="P:telomere maintenance"/>
    <property type="evidence" value="ECO:0007669"/>
    <property type="project" value="TreeGrafter"/>
</dbReference>
<dbReference type="Gene3D" id="3.40.50.12650">
    <property type="match status" value="1"/>
</dbReference>
<dbReference type="OrthoDB" id="262529at2759"/>
<comment type="caution">
    <text evidence="4">The sequence shown here is derived from an EMBL/GenBank/DDBJ whole genome shotgun (WGS) entry which is preliminary data.</text>
</comment>
<dbReference type="EMBL" id="JTDF01003419">
    <property type="protein sequence ID" value="KAF8567820.1"/>
    <property type="molecule type" value="Genomic_DNA"/>
</dbReference>
<evidence type="ECO:0000313" key="4">
    <source>
        <dbReference type="EMBL" id="KAF8567820.1"/>
    </source>
</evidence>